<reference evidence="1" key="1">
    <citation type="submission" date="2023-04" db="EMBL/GenBank/DDBJ databases">
        <title>Aspergillus oryzae var. brunneus NBRC 4377.</title>
        <authorList>
            <person name="Ichikawa N."/>
            <person name="Sato H."/>
            <person name="Tonouchi N."/>
        </authorList>
    </citation>
    <scope>NUCLEOTIDE SEQUENCE</scope>
    <source>
        <strain evidence="1">NBRC 4377</strain>
    </source>
</reference>
<dbReference type="InterPro" id="IPR006175">
    <property type="entry name" value="YjgF/YER057c/UK114"/>
</dbReference>
<accession>A0ABQ6KPC9</accession>
<proteinExistence type="predicted"/>
<dbReference type="EMBL" id="BSYB01000008">
    <property type="protein sequence ID" value="GMG43687.1"/>
    <property type="molecule type" value="Genomic_DNA"/>
</dbReference>
<dbReference type="Pfam" id="PF01042">
    <property type="entry name" value="Ribonuc_L-PSP"/>
    <property type="match status" value="1"/>
</dbReference>
<dbReference type="Proteomes" id="UP001165189">
    <property type="component" value="Unassembled WGS sequence"/>
</dbReference>
<keyword evidence="2" id="KW-1185">Reference proteome</keyword>
<evidence type="ECO:0000313" key="2">
    <source>
        <dbReference type="Proteomes" id="UP001165189"/>
    </source>
</evidence>
<sequence>MLSLEVRLIARPRAVPDNVSANKHRLYIDLYILHSYIVSYTQVLSSLNQHSQASTTRDIISKTTYKNLPGPVGDCVKPASLATTATVPVSPTSSLIFTTGHIGFDLKTGALVRETAEAEFEAIFTCLDAALKNAGASQGLGQGYRFISYLVHVEDEKVMQDVFWRRAPGHRPAWCTVMAKEINV</sequence>
<comment type="caution">
    <text evidence="1">The sequence shown here is derived from an EMBL/GenBank/DDBJ whole genome shotgun (WGS) entry which is preliminary data.</text>
</comment>
<gene>
    <name evidence="1" type="ORF">Aory05_000271200</name>
</gene>
<protein>
    <submittedName>
        <fullName evidence="1">Unnamed protein product</fullName>
    </submittedName>
</protein>
<dbReference type="InterPro" id="IPR035959">
    <property type="entry name" value="RutC-like_sf"/>
</dbReference>
<organism evidence="1 2">
    <name type="scientific">Aspergillus oryzae var. brunneus</name>
    <dbReference type="NCBI Taxonomy" id="332754"/>
    <lineage>
        <taxon>Eukaryota</taxon>
        <taxon>Fungi</taxon>
        <taxon>Dikarya</taxon>
        <taxon>Ascomycota</taxon>
        <taxon>Pezizomycotina</taxon>
        <taxon>Eurotiomycetes</taxon>
        <taxon>Eurotiomycetidae</taxon>
        <taxon>Eurotiales</taxon>
        <taxon>Aspergillaceae</taxon>
        <taxon>Aspergillus</taxon>
        <taxon>Aspergillus subgen. Circumdati</taxon>
    </lineage>
</organism>
<dbReference type="Gene3D" id="3.30.1330.40">
    <property type="entry name" value="RutC-like"/>
    <property type="match status" value="1"/>
</dbReference>
<name>A0ABQ6KPC9_ASPOZ</name>
<dbReference type="SUPFAM" id="SSF55298">
    <property type="entry name" value="YjgF-like"/>
    <property type="match status" value="1"/>
</dbReference>
<evidence type="ECO:0000313" key="1">
    <source>
        <dbReference type="EMBL" id="GMG43687.1"/>
    </source>
</evidence>